<dbReference type="Proteomes" id="UP000183461">
    <property type="component" value="Unassembled WGS sequence"/>
</dbReference>
<protein>
    <submittedName>
        <fullName evidence="1">Uncharacterized protein</fullName>
    </submittedName>
</protein>
<name>A0A1K1PSB8_RUMFL</name>
<sequence>MAVFYADMKIFFDVSVALLAVIWYNKKAEAKNLFCSQNPKLLSHIRRHRYAQFFLKVKYNSRKIDYI</sequence>
<accession>A0A1K1PSB8</accession>
<proteinExistence type="predicted"/>
<gene>
    <name evidence="1" type="ORF">SAMN02910280_0103</name>
</gene>
<dbReference type="AlphaFoldDB" id="A0A1K1PSB8"/>
<organism evidence="1 2">
    <name type="scientific">Ruminococcus flavefaciens</name>
    <dbReference type="NCBI Taxonomy" id="1265"/>
    <lineage>
        <taxon>Bacteria</taxon>
        <taxon>Bacillati</taxon>
        <taxon>Bacillota</taxon>
        <taxon>Clostridia</taxon>
        <taxon>Eubacteriales</taxon>
        <taxon>Oscillospiraceae</taxon>
        <taxon>Ruminococcus</taxon>
    </lineage>
</organism>
<reference evidence="1 2" key="1">
    <citation type="submission" date="2016-11" db="EMBL/GenBank/DDBJ databases">
        <authorList>
            <person name="Jaros S."/>
            <person name="Januszkiewicz K."/>
            <person name="Wedrychowicz H."/>
        </authorList>
    </citation>
    <scope>NUCLEOTIDE SEQUENCE [LARGE SCALE GENOMIC DNA]</scope>
    <source>
        <strain evidence="1 2">YL228</strain>
    </source>
</reference>
<evidence type="ECO:0000313" key="1">
    <source>
        <dbReference type="EMBL" id="SFW50457.1"/>
    </source>
</evidence>
<evidence type="ECO:0000313" key="2">
    <source>
        <dbReference type="Proteomes" id="UP000183461"/>
    </source>
</evidence>
<dbReference type="EMBL" id="FPIP01000010">
    <property type="protein sequence ID" value="SFW50457.1"/>
    <property type="molecule type" value="Genomic_DNA"/>
</dbReference>